<accession>A0ACB8XYK5</accession>
<evidence type="ECO:0000313" key="2">
    <source>
        <dbReference type="Proteomes" id="UP001056120"/>
    </source>
</evidence>
<evidence type="ECO:0000313" key="1">
    <source>
        <dbReference type="EMBL" id="KAI3676135.1"/>
    </source>
</evidence>
<gene>
    <name evidence="1" type="ORF">L1987_85735</name>
</gene>
<keyword evidence="2" id="KW-1185">Reference proteome</keyword>
<proteinExistence type="predicted"/>
<dbReference type="Proteomes" id="UP001056120">
    <property type="component" value="Linkage Group LG29"/>
</dbReference>
<reference evidence="1 2" key="2">
    <citation type="journal article" date="2022" name="Mol. Ecol. Resour.">
        <title>The genomes of chicory, endive, great burdock and yacon provide insights into Asteraceae paleo-polyploidization history and plant inulin production.</title>
        <authorList>
            <person name="Fan W."/>
            <person name="Wang S."/>
            <person name="Wang H."/>
            <person name="Wang A."/>
            <person name="Jiang F."/>
            <person name="Liu H."/>
            <person name="Zhao H."/>
            <person name="Xu D."/>
            <person name="Zhang Y."/>
        </authorList>
    </citation>
    <scope>NUCLEOTIDE SEQUENCE [LARGE SCALE GENOMIC DNA]</scope>
    <source>
        <strain evidence="2">cv. Yunnan</strain>
        <tissue evidence="1">Leaves</tissue>
    </source>
</reference>
<reference evidence="2" key="1">
    <citation type="journal article" date="2022" name="Mol. Ecol. Resour.">
        <title>The genomes of chicory, endive, great burdock and yacon provide insights into Asteraceae palaeo-polyploidization history and plant inulin production.</title>
        <authorList>
            <person name="Fan W."/>
            <person name="Wang S."/>
            <person name="Wang H."/>
            <person name="Wang A."/>
            <person name="Jiang F."/>
            <person name="Liu H."/>
            <person name="Zhao H."/>
            <person name="Xu D."/>
            <person name="Zhang Y."/>
        </authorList>
    </citation>
    <scope>NUCLEOTIDE SEQUENCE [LARGE SCALE GENOMIC DNA]</scope>
    <source>
        <strain evidence="2">cv. Yunnan</strain>
    </source>
</reference>
<protein>
    <submittedName>
        <fullName evidence="1">Uncharacterized protein</fullName>
    </submittedName>
</protein>
<organism evidence="1 2">
    <name type="scientific">Smallanthus sonchifolius</name>
    <dbReference type="NCBI Taxonomy" id="185202"/>
    <lineage>
        <taxon>Eukaryota</taxon>
        <taxon>Viridiplantae</taxon>
        <taxon>Streptophyta</taxon>
        <taxon>Embryophyta</taxon>
        <taxon>Tracheophyta</taxon>
        <taxon>Spermatophyta</taxon>
        <taxon>Magnoliopsida</taxon>
        <taxon>eudicotyledons</taxon>
        <taxon>Gunneridae</taxon>
        <taxon>Pentapetalae</taxon>
        <taxon>asterids</taxon>
        <taxon>campanulids</taxon>
        <taxon>Asterales</taxon>
        <taxon>Asteraceae</taxon>
        <taxon>Asteroideae</taxon>
        <taxon>Heliantheae alliance</taxon>
        <taxon>Millerieae</taxon>
        <taxon>Smallanthus</taxon>
    </lineage>
</organism>
<dbReference type="EMBL" id="CM042046">
    <property type="protein sequence ID" value="KAI3676135.1"/>
    <property type="molecule type" value="Genomic_DNA"/>
</dbReference>
<name>A0ACB8XYK5_9ASTR</name>
<sequence length="110" mass="12315">MRFQRSNCKANPTTDVEDVAKLYLGIARLISKELQKSMLALCNLEIRTDRVVGLPPAYSLTPGFIPYNHKCLGEFVNFPESVVSLAREKTAELEDFSPLLIASNEAKQEN</sequence>
<comment type="caution">
    <text evidence="1">The sequence shown here is derived from an EMBL/GenBank/DDBJ whole genome shotgun (WGS) entry which is preliminary data.</text>
</comment>